<comment type="caution">
    <text evidence="1">The sequence shown here is derived from an EMBL/GenBank/DDBJ whole genome shotgun (WGS) entry which is preliminary data.</text>
</comment>
<organism evidence="1 2">
    <name type="scientific">Dentiscutata heterogama</name>
    <dbReference type="NCBI Taxonomy" id="1316150"/>
    <lineage>
        <taxon>Eukaryota</taxon>
        <taxon>Fungi</taxon>
        <taxon>Fungi incertae sedis</taxon>
        <taxon>Mucoromycota</taxon>
        <taxon>Glomeromycotina</taxon>
        <taxon>Glomeromycetes</taxon>
        <taxon>Diversisporales</taxon>
        <taxon>Gigasporaceae</taxon>
        <taxon>Dentiscutata</taxon>
    </lineage>
</organism>
<protein>
    <submittedName>
        <fullName evidence="1">2443_t:CDS:1</fullName>
    </submittedName>
</protein>
<name>A0ACA9KMJ7_9GLOM</name>
<dbReference type="EMBL" id="CAJVPU010001495">
    <property type="protein sequence ID" value="CAG8482275.1"/>
    <property type="molecule type" value="Genomic_DNA"/>
</dbReference>
<proteinExistence type="predicted"/>
<keyword evidence="2" id="KW-1185">Reference proteome</keyword>
<accession>A0ACA9KMJ7</accession>
<reference evidence="1" key="1">
    <citation type="submission" date="2021-06" db="EMBL/GenBank/DDBJ databases">
        <authorList>
            <person name="Kallberg Y."/>
            <person name="Tangrot J."/>
            <person name="Rosling A."/>
        </authorList>
    </citation>
    <scope>NUCLEOTIDE SEQUENCE</scope>
    <source>
        <strain evidence="1">IL203A</strain>
    </source>
</reference>
<evidence type="ECO:0000313" key="2">
    <source>
        <dbReference type="Proteomes" id="UP000789702"/>
    </source>
</evidence>
<evidence type="ECO:0000313" key="1">
    <source>
        <dbReference type="EMBL" id="CAG8482275.1"/>
    </source>
</evidence>
<gene>
    <name evidence="1" type="ORF">DHETER_LOCUS2178</name>
</gene>
<sequence>MENEIHEELTNYLSIILEELCVEKNQETNVIDNLIRNQSQAGCIKKCSVCNTSNIDNKKRVCPTCRNRLPTITEINQQLDESANIVNTNEKSLVINSYTFRESRYSENEAHEPRVRPSYISESRRFRAQIRKSQFVNPNVDNRIFQNISGEWTLSEEMKRFSEIACSKRIEFIEAKLIKKISLGIWHPVPITCEEADLQKTDSSLTRPQILSIINSLIPLLGDADRSRFRGLSNKSRDNLMIILQEIRNILADNGVSTNNEV</sequence>
<dbReference type="Proteomes" id="UP000789702">
    <property type="component" value="Unassembled WGS sequence"/>
</dbReference>